<dbReference type="RefSeq" id="WP_265426304.1">
    <property type="nucleotide sequence ID" value="NZ_JAPFPW010000034.1"/>
</dbReference>
<keyword evidence="3" id="KW-1185">Reference proteome</keyword>
<dbReference type="EMBL" id="JAPFPW010000034">
    <property type="protein sequence ID" value="MCW7755359.1"/>
    <property type="molecule type" value="Genomic_DNA"/>
</dbReference>
<accession>A0ABT3ND28</accession>
<evidence type="ECO:0000313" key="2">
    <source>
        <dbReference type="EMBL" id="MCW7755359.1"/>
    </source>
</evidence>
<reference evidence="2 3" key="1">
    <citation type="submission" date="2022-11" db="EMBL/GenBank/DDBJ databases">
        <title>Desulfobotulus tamanensis H1 sp. nov. - anaerobic, alkaliphilic, sulphate reducing bacterium isolated from terrestrial mud volcano.</title>
        <authorList>
            <person name="Frolova A."/>
            <person name="Merkel A.Y."/>
            <person name="Slobodkin A.I."/>
        </authorList>
    </citation>
    <scope>NUCLEOTIDE SEQUENCE [LARGE SCALE GENOMIC DNA]</scope>
    <source>
        <strain evidence="2 3">H1</strain>
    </source>
</reference>
<dbReference type="Pfam" id="PF13462">
    <property type="entry name" value="Thioredoxin_4"/>
    <property type="match status" value="1"/>
</dbReference>
<protein>
    <submittedName>
        <fullName evidence="2">Thioredoxin domain-containing protein</fullName>
    </submittedName>
</protein>
<dbReference type="Gene3D" id="3.40.30.10">
    <property type="entry name" value="Glutaredoxin"/>
    <property type="match status" value="1"/>
</dbReference>
<comment type="caution">
    <text evidence="2">The sequence shown here is derived from an EMBL/GenBank/DDBJ whole genome shotgun (WGS) entry which is preliminary data.</text>
</comment>
<evidence type="ECO:0000259" key="1">
    <source>
        <dbReference type="Pfam" id="PF13462"/>
    </source>
</evidence>
<dbReference type="PANTHER" id="PTHR35272">
    <property type="entry name" value="THIOL:DISULFIDE INTERCHANGE PROTEIN DSBC-RELATED"/>
    <property type="match status" value="1"/>
</dbReference>
<dbReference type="InterPro" id="IPR051470">
    <property type="entry name" value="Thiol:disulfide_interchange"/>
</dbReference>
<proteinExistence type="predicted"/>
<gene>
    <name evidence="2" type="ORF">OOT00_15350</name>
</gene>
<organism evidence="2 3">
    <name type="scientific">Desulfobotulus pelophilus</name>
    <dbReference type="NCBI Taxonomy" id="2823377"/>
    <lineage>
        <taxon>Bacteria</taxon>
        <taxon>Pseudomonadati</taxon>
        <taxon>Thermodesulfobacteriota</taxon>
        <taxon>Desulfobacteria</taxon>
        <taxon>Desulfobacterales</taxon>
        <taxon>Desulfobacteraceae</taxon>
        <taxon>Desulfobotulus</taxon>
    </lineage>
</organism>
<name>A0ABT3ND28_9BACT</name>
<feature type="domain" description="Thioredoxin-like fold" evidence="1">
    <location>
        <begin position="161"/>
        <end position="307"/>
    </location>
</feature>
<dbReference type="InterPro" id="IPR036249">
    <property type="entry name" value="Thioredoxin-like_sf"/>
</dbReference>
<dbReference type="InterPro" id="IPR012336">
    <property type="entry name" value="Thioredoxin-like_fold"/>
</dbReference>
<dbReference type="PANTHER" id="PTHR35272:SF3">
    <property type="entry name" value="THIOL:DISULFIDE INTERCHANGE PROTEIN DSBC"/>
    <property type="match status" value="1"/>
</dbReference>
<sequence length="312" mass="35786">MMTFRVATFFKDESYMNKTGFFVGLLFFLMIPVTVFGAESVSLDEEALKKTVARRTVISWGEQDERFRSFGPDQVRIVQKIPVNMNGVYLFAVRVALVMPPPQSGEEQLFLVVDPTGQMQFTDIQDLSSGRSLLEEPLAYLRHIDDFPKDLGTVLLEGGGPHEMLVVSDPFCPYCRKGWDFVKEKRNTLKELRLVHFPLNPVSELVCMVLADVEKRNFKPLEVTDFAYGDLRFVQDPKAILDQFMAVFPELKSSWGDNAEAARNYLESAYGEKVRSERRELQRMGIQATPVFFINGHMVEGFQLDKMRERLK</sequence>
<dbReference type="SUPFAM" id="SSF52833">
    <property type="entry name" value="Thioredoxin-like"/>
    <property type="match status" value="1"/>
</dbReference>
<dbReference type="Proteomes" id="UP001209681">
    <property type="component" value="Unassembled WGS sequence"/>
</dbReference>
<evidence type="ECO:0000313" key="3">
    <source>
        <dbReference type="Proteomes" id="UP001209681"/>
    </source>
</evidence>